<dbReference type="SUPFAM" id="SSF46785">
    <property type="entry name" value="Winged helix' DNA-binding domain"/>
    <property type="match status" value="1"/>
</dbReference>
<comment type="caution">
    <text evidence="6">The sequence shown here is derived from an EMBL/GenBank/DDBJ whole genome shotgun (WGS) entry which is preliminary data.</text>
</comment>
<evidence type="ECO:0000256" key="4">
    <source>
        <dbReference type="ARBA" id="ARBA00023163"/>
    </source>
</evidence>
<dbReference type="Pfam" id="PF00126">
    <property type="entry name" value="HTH_1"/>
    <property type="match status" value="1"/>
</dbReference>
<dbReference type="Proteomes" id="UP000623250">
    <property type="component" value="Unassembled WGS sequence"/>
</dbReference>
<dbReference type="AlphaFoldDB" id="A0A8I1GAK2"/>
<evidence type="ECO:0000259" key="5">
    <source>
        <dbReference type="PROSITE" id="PS50931"/>
    </source>
</evidence>
<protein>
    <submittedName>
        <fullName evidence="6">LysR family transcriptional regulator</fullName>
    </submittedName>
</protein>
<evidence type="ECO:0000256" key="2">
    <source>
        <dbReference type="ARBA" id="ARBA00023015"/>
    </source>
</evidence>
<keyword evidence="3" id="KW-0238">DNA-binding</keyword>
<dbReference type="Gene3D" id="3.40.190.10">
    <property type="entry name" value="Periplasmic binding protein-like II"/>
    <property type="match status" value="2"/>
</dbReference>
<dbReference type="PANTHER" id="PTHR30579:SF7">
    <property type="entry name" value="HTH-TYPE TRANSCRIPTIONAL REGULATOR LRHA-RELATED"/>
    <property type="match status" value="1"/>
</dbReference>
<comment type="similarity">
    <text evidence="1">Belongs to the LysR transcriptional regulatory family.</text>
</comment>
<gene>
    <name evidence="6" type="ORF">JDN41_01060</name>
</gene>
<dbReference type="GO" id="GO:0003677">
    <property type="term" value="F:DNA binding"/>
    <property type="evidence" value="ECO:0007669"/>
    <property type="project" value="UniProtKB-KW"/>
</dbReference>
<dbReference type="PROSITE" id="PS50931">
    <property type="entry name" value="HTH_LYSR"/>
    <property type="match status" value="1"/>
</dbReference>
<dbReference type="InterPro" id="IPR000847">
    <property type="entry name" value="LysR_HTH_N"/>
</dbReference>
<evidence type="ECO:0000313" key="7">
    <source>
        <dbReference type="Proteomes" id="UP000623250"/>
    </source>
</evidence>
<dbReference type="SUPFAM" id="SSF53850">
    <property type="entry name" value="Periplasmic binding protein-like II"/>
    <property type="match status" value="1"/>
</dbReference>
<keyword evidence="4" id="KW-0804">Transcription</keyword>
<organism evidence="6 7">
    <name type="scientific">Rhodomicrobium udaipurense</name>
    <dbReference type="NCBI Taxonomy" id="1202716"/>
    <lineage>
        <taxon>Bacteria</taxon>
        <taxon>Pseudomonadati</taxon>
        <taxon>Pseudomonadota</taxon>
        <taxon>Alphaproteobacteria</taxon>
        <taxon>Hyphomicrobiales</taxon>
        <taxon>Hyphomicrobiaceae</taxon>
        <taxon>Rhodomicrobium</taxon>
    </lineage>
</organism>
<dbReference type="PANTHER" id="PTHR30579">
    <property type="entry name" value="TRANSCRIPTIONAL REGULATOR"/>
    <property type="match status" value="1"/>
</dbReference>
<evidence type="ECO:0000313" key="6">
    <source>
        <dbReference type="EMBL" id="MBJ7542145.1"/>
    </source>
</evidence>
<proteinExistence type="inferred from homology"/>
<dbReference type="InterPro" id="IPR005119">
    <property type="entry name" value="LysR_subst-bd"/>
</dbReference>
<name>A0A8I1GAK2_9HYPH</name>
<dbReference type="Gene3D" id="1.10.10.10">
    <property type="entry name" value="Winged helix-like DNA-binding domain superfamily/Winged helix DNA-binding domain"/>
    <property type="match status" value="1"/>
</dbReference>
<keyword evidence="7" id="KW-1185">Reference proteome</keyword>
<sequence length="311" mass="33439">MANIADTASTLTDRRITLEQLRAFVMVAEGGSFAGASLDLGRTQSAVTQSLKKLEQILDCVLLERRQGHFAGLTLEGARFLPMAKEILARLSDAVGSFQRPPLAGRIRLGVPDDFDVLDIHGVLSRCLDMNPELRIEVTSAMSAAIVDMFNAGEIDVALLNRARGESPNVGGAPRKVLRSEPLTWLGREKTALGQFTTVPLVGFPDGCTYRKTMLLAMQRVGKPSCLAYTSSSYENIRRAVSAGLGIAVLPRGSAGRDHVILGAEEGFPPLPEAELVMVANARDELYRKFAAFLESSPSVANGVRRLSSAA</sequence>
<evidence type="ECO:0000256" key="1">
    <source>
        <dbReference type="ARBA" id="ARBA00009437"/>
    </source>
</evidence>
<dbReference type="InterPro" id="IPR036388">
    <property type="entry name" value="WH-like_DNA-bd_sf"/>
</dbReference>
<dbReference type="Pfam" id="PF03466">
    <property type="entry name" value="LysR_substrate"/>
    <property type="match status" value="1"/>
</dbReference>
<dbReference type="EMBL" id="JAEMUK010000002">
    <property type="protein sequence ID" value="MBJ7542145.1"/>
    <property type="molecule type" value="Genomic_DNA"/>
</dbReference>
<keyword evidence="2" id="KW-0805">Transcription regulation</keyword>
<dbReference type="GO" id="GO:0003700">
    <property type="term" value="F:DNA-binding transcription factor activity"/>
    <property type="evidence" value="ECO:0007669"/>
    <property type="project" value="InterPro"/>
</dbReference>
<dbReference type="InterPro" id="IPR050176">
    <property type="entry name" value="LTTR"/>
</dbReference>
<reference evidence="6 7" key="1">
    <citation type="submission" date="2020-12" db="EMBL/GenBank/DDBJ databases">
        <title>Revised draft genomes of Rhodomicrobium vannielii ATCC 17100 and Rhodomicrobium udaipurense JA643.</title>
        <authorList>
            <person name="Conners E.M."/>
            <person name="Davenport E.J."/>
            <person name="Bose A."/>
        </authorList>
    </citation>
    <scope>NUCLEOTIDE SEQUENCE [LARGE SCALE GENOMIC DNA]</scope>
    <source>
        <strain evidence="6 7">JA643</strain>
    </source>
</reference>
<dbReference type="RefSeq" id="WP_052037095.1">
    <property type="nucleotide sequence ID" value="NZ_JAEMUK010000002.1"/>
</dbReference>
<accession>A0A8I1GAK2</accession>
<feature type="domain" description="HTH lysR-type" evidence="5">
    <location>
        <begin position="16"/>
        <end position="73"/>
    </location>
</feature>
<dbReference type="InterPro" id="IPR036390">
    <property type="entry name" value="WH_DNA-bd_sf"/>
</dbReference>
<evidence type="ECO:0000256" key="3">
    <source>
        <dbReference type="ARBA" id="ARBA00023125"/>
    </source>
</evidence>